<keyword evidence="3" id="KW-1185">Reference proteome</keyword>
<dbReference type="Proteomes" id="UP001279410">
    <property type="component" value="Unassembled WGS sequence"/>
</dbReference>
<proteinExistence type="predicted"/>
<accession>A0AAD3N944</accession>
<name>A0AAD3N944_LATJO</name>
<evidence type="ECO:0000313" key="3">
    <source>
        <dbReference type="Proteomes" id="UP001279410"/>
    </source>
</evidence>
<sequence length="110" mass="12504">MMPEAERLCRQTGSPSSSCRTEERIFKRRQKQRASPLTGKRAGGDAVSQHSIDCLHQGSESDKRESLHIISEQREEFGQNSASLCRLIRAYCHVHDIISALKEKKIHTEN</sequence>
<reference evidence="2" key="1">
    <citation type="submission" date="2022-08" db="EMBL/GenBank/DDBJ databases">
        <title>Genome sequencing of akame (Lates japonicus).</title>
        <authorList>
            <person name="Hashiguchi Y."/>
            <person name="Takahashi H."/>
        </authorList>
    </citation>
    <scope>NUCLEOTIDE SEQUENCE</scope>
    <source>
        <strain evidence="2">Kochi</strain>
    </source>
</reference>
<evidence type="ECO:0000256" key="1">
    <source>
        <dbReference type="SAM" id="MobiDB-lite"/>
    </source>
</evidence>
<protein>
    <submittedName>
        <fullName evidence="2">Regulator of microtubule dynamics protein 2</fullName>
    </submittedName>
</protein>
<organism evidence="2 3">
    <name type="scientific">Lates japonicus</name>
    <name type="common">Japanese lates</name>
    <dbReference type="NCBI Taxonomy" id="270547"/>
    <lineage>
        <taxon>Eukaryota</taxon>
        <taxon>Metazoa</taxon>
        <taxon>Chordata</taxon>
        <taxon>Craniata</taxon>
        <taxon>Vertebrata</taxon>
        <taxon>Euteleostomi</taxon>
        <taxon>Actinopterygii</taxon>
        <taxon>Neopterygii</taxon>
        <taxon>Teleostei</taxon>
        <taxon>Neoteleostei</taxon>
        <taxon>Acanthomorphata</taxon>
        <taxon>Carangaria</taxon>
        <taxon>Carangaria incertae sedis</taxon>
        <taxon>Centropomidae</taxon>
        <taxon>Lates</taxon>
    </lineage>
</organism>
<dbReference type="AlphaFoldDB" id="A0AAD3N944"/>
<feature type="region of interest" description="Disordered" evidence="1">
    <location>
        <begin position="1"/>
        <end position="49"/>
    </location>
</feature>
<dbReference type="EMBL" id="BRZM01000136">
    <property type="protein sequence ID" value="GLD68486.1"/>
    <property type="molecule type" value="Genomic_DNA"/>
</dbReference>
<gene>
    <name evidence="2" type="ORF">AKAME5_001979900</name>
</gene>
<comment type="caution">
    <text evidence="2">The sequence shown here is derived from an EMBL/GenBank/DDBJ whole genome shotgun (WGS) entry which is preliminary data.</text>
</comment>
<evidence type="ECO:0000313" key="2">
    <source>
        <dbReference type="EMBL" id="GLD68486.1"/>
    </source>
</evidence>